<gene>
    <name evidence="9" type="ORF">QWY31_09610</name>
</gene>
<protein>
    <recommendedName>
        <fullName evidence="6">Probable transcriptional regulatory protein QWY31_09610</fullName>
    </recommendedName>
</protein>
<dbReference type="Pfam" id="PF20772">
    <property type="entry name" value="TACO1_YebC_N"/>
    <property type="match status" value="1"/>
</dbReference>
<proteinExistence type="inferred from homology"/>
<dbReference type="Gene3D" id="3.30.70.980">
    <property type="match status" value="2"/>
</dbReference>
<feature type="domain" description="TACO1/YebC-like second and third" evidence="7">
    <location>
        <begin position="79"/>
        <end position="238"/>
    </location>
</feature>
<dbReference type="EMBL" id="JAUHJS010000004">
    <property type="protein sequence ID" value="MDN4165759.1"/>
    <property type="molecule type" value="Genomic_DNA"/>
</dbReference>
<evidence type="ECO:0000256" key="5">
    <source>
        <dbReference type="ARBA" id="ARBA00023163"/>
    </source>
</evidence>
<sequence>MGRAFEYRKARKMKRWSHMAKVFTRIGKDIVIAVKAGGPDPEANSRLRALIQNAKAENMPKENVERAIKKATSKDQEDYKEIVYEGYGPYGIAIVVETATDNHNRTVANVRSYFTRAGGNLGTTGSLDFLFDKKSFFKIAKPTGMGLDDLELELIDFGAEEIFEDAENPEHLMIYADFKDFGALQKGLEEKSIEIVSSGFERIPTDTKQLSPEQQEEIEKLLEKFEEDEDVQNVYHNMA</sequence>
<dbReference type="InterPro" id="IPR002876">
    <property type="entry name" value="Transcrip_reg_TACO1-like"/>
</dbReference>
<name>A0ABT8F677_9BACT</name>
<dbReference type="NCBIfam" id="TIGR01033">
    <property type="entry name" value="YebC/PmpR family DNA-binding transcriptional regulator"/>
    <property type="match status" value="1"/>
</dbReference>
<dbReference type="NCBIfam" id="NF009044">
    <property type="entry name" value="PRK12378.1"/>
    <property type="match status" value="1"/>
</dbReference>
<dbReference type="RefSeq" id="WP_320004289.1">
    <property type="nucleotide sequence ID" value="NZ_JAUHJS010000004.1"/>
</dbReference>
<evidence type="ECO:0000313" key="10">
    <source>
        <dbReference type="Proteomes" id="UP001168552"/>
    </source>
</evidence>
<dbReference type="HAMAP" id="MF_00693">
    <property type="entry name" value="Transcrip_reg_TACO1"/>
    <property type="match status" value="1"/>
</dbReference>
<dbReference type="Pfam" id="PF01709">
    <property type="entry name" value="Transcrip_reg"/>
    <property type="match status" value="1"/>
</dbReference>
<dbReference type="InterPro" id="IPR017856">
    <property type="entry name" value="Integrase-like_N"/>
</dbReference>
<feature type="domain" description="TACO1/YebC-like N-terminal" evidence="8">
    <location>
        <begin position="4"/>
        <end position="73"/>
    </location>
</feature>
<dbReference type="InterPro" id="IPR029072">
    <property type="entry name" value="YebC-like"/>
</dbReference>
<dbReference type="InterPro" id="IPR026564">
    <property type="entry name" value="Transcrip_reg_TACO1-like_dom3"/>
</dbReference>
<evidence type="ECO:0000313" key="9">
    <source>
        <dbReference type="EMBL" id="MDN4165759.1"/>
    </source>
</evidence>
<dbReference type="Proteomes" id="UP001168552">
    <property type="component" value="Unassembled WGS sequence"/>
</dbReference>
<evidence type="ECO:0000256" key="3">
    <source>
        <dbReference type="ARBA" id="ARBA00023015"/>
    </source>
</evidence>
<comment type="similarity">
    <text evidence="1 6">Belongs to the TACO1 family.</text>
</comment>
<evidence type="ECO:0000256" key="1">
    <source>
        <dbReference type="ARBA" id="ARBA00008724"/>
    </source>
</evidence>
<keyword evidence="2 6" id="KW-0963">Cytoplasm</keyword>
<keyword evidence="10" id="KW-1185">Reference proteome</keyword>
<keyword evidence="5 6" id="KW-0804">Transcription</keyword>
<dbReference type="PANTHER" id="PTHR12532:SF6">
    <property type="entry name" value="TRANSCRIPTIONAL REGULATORY PROTEIN YEBC-RELATED"/>
    <property type="match status" value="1"/>
</dbReference>
<accession>A0ABT8F677</accession>
<dbReference type="NCBIfam" id="NF001030">
    <property type="entry name" value="PRK00110.1"/>
    <property type="match status" value="1"/>
</dbReference>
<dbReference type="SUPFAM" id="SSF75625">
    <property type="entry name" value="YebC-like"/>
    <property type="match status" value="1"/>
</dbReference>
<comment type="caution">
    <text evidence="9">The sequence shown here is derived from an EMBL/GenBank/DDBJ whole genome shotgun (WGS) entry which is preliminary data.</text>
</comment>
<comment type="subcellular location">
    <subcellularLocation>
        <location evidence="6">Cytoplasm</location>
    </subcellularLocation>
</comment>
<evidence type="ECO:0000256" key="4">
    <source>
        <dbReference type="ARBA" id="ARBA00023125"/>
    </source>
</evidence>
<dbReference type="GO" id="GO:0003677">
    <property type="term" value="F:DNA binding"/>
    <property type="evidence" value="ECO:0007669"/>
    <property type="project" value="UniProtKB-KW"/>
</dbReference>
<reference evidence="9" key="1">
    <citation type="submission" date="2023-06" db="EMBL/GenBank/DDBJ databases">
        <title>Cytophagales bacterium Strain LB-30, isolated from soil.</title>
        <authorList>
            <person name="Liu B."/>
        </authorList>
    </citation>
    <scope>NUCLEOTIDE SEQUENCE</scope>
    <source>
        <strain evidence="9">LB-30</strain>
    </source>
</reference>
<keyword evidence="3 6" id="KW-0805">Transcription regulation</keyword>
<evidence type="ECO:0000259" key="7">
    <source>
        <dbReference type="Pfam" id="PF01709"/>
    </source>
</evidence>
<keyword evidence="4 6" id="KW-0238">DNA-binding</keyword>
<dbReference type="PANTHER" id="PTHR12532">
    <property type="entry name" value="TRANSLATIONAL ACTIVATOR OF CYTOCHROME C OXIDASE 1"/>
    <property type="match status" value="1"/>
</dbReference>
<dbReference type="InterPro" id="IPR048300">
    <property type="entry name" value="TACO1_YebC-like_2nd/3rd_dom"/>
</dbReference>
<evidence type="ECO:0000259" key="8">
    <source>
        <dbReference type="Pfam" id="PF20772"/>
    </source>
</evidence>
<dbReference type="Gene3D" id="1.10.10.200">
    <property type="match status" value="1"/>
</dbReference>
<organism evidence="9 10">
    <name type="scientific">Shiella aurantiaca</name>
    <dbReference type="NCBI Taxonomy" id="3058365"/>
    <lineage>
        <taxon>Bacteria</taxon>
        <taxon>Pseudomonadati</taxon>
        <taxon>Bacteroidota</taxon>
        <taxon>Cytophagia</taxon>
        <taxon>Cytophagales</taxon>
        <taxon>Shiellaceae</taxon>
        <taxon>Shiella</taxon>
    </lineage>
</organism>
<dbReference type="InterPro" id="IPR049083">
    <property type="entry name" value="TACO1_YebC_N"/>
</dbReference>
<evidence type="ECO:0000256" key="2">
    <source>
        <dbReference type="ARBA" id="ARBA00022490"/>
    </source>
</evidence>
<evidence type="ECO:0000256" key="6">
    <source>
        <dbReference type="HAMAP-Rule" id="MF_00693"/>
    </source>
</evidence>